<proteinExistence type="inferred from homology"/>
<gene>
    <name evidence="4" type="ORF">CU669_08125</name>
</gene>
<dbReference type="EMBL" id="PGTO01000004">
    <property type="protein sequence ID" value="RAU22634.1"/>
    <property type="molecule type" value="Genomic_DNA"/>
</dbReference>
<dbReference type="Gene3D" id="3.10.350.10">
    <property type="entry name" value="LysM domain"/>
    <property type="match status" value="2"/>
</dbReference>
<dbReference type="SUPFAM" id="SSF51261">
    <property type="entry name" value="Duplicated hybrid motif"/>
    <property type="match status" value="1"/>
</dbReference>
<dbReference type="InterPro" id="IPR036779">
    <property type="entry name" value="LysM_dom_sf"/>
</dbReference>
<dbReference type="Pfam" id="PF01551">
    <property type="entry name" value="Peptidase_M23"/>
    <property type="match status" value="1"/>
</dbReference>
<evidence type="ECO:0000313" key="5">
    <source>
        <dbReference type="Proteomes" id="UP000251075"/>
    </source>
</evidence>
<accession>A0A364NZY5</accession>
<dbReference type="CDD" id="cd12797">
    <property type="entry name" value="M23_peptidase"/>
    <property type="match status" value="1"/>
</dbReference>
<evidence type="ECO:0000256" key="1">
    <source>
        <dbReference type="ARBA" id="ARBA00038420"/>
    </source>
</evidence>
<feature type="domain" description="LysM" evidence="3">
    <location>
        <begin position="49"/>
        <end position="93"/>
    </location>
</feature>
<evidence type="ECO:0000259" key="3">
    <source>
        <dbReference type="PROSITE" id="PS51782"/>
    </source>
</evidence>
<dbReference type="PROSITE" id="PS51257">
    <property type="entry name" value="PROKAR_LIPOPROTEIN"/>
    <property type="match status" value="1"/>
</dbReference>
<dbReference type="InterPro" id="IPR016047">
    <property type="entry name" value="M23ase_b-sheet_dom"/>
</dbReference>
<dbReference type="PROSITE" id="PS51782">
    <property type="entry name" value="LYSM"/>
    <property type="match status" value="2"/>
</dbReference>
<feature type="region of interest" description="Disordered" evidence="2">
    <location>
        <begin position="186"/>
        <end position="205"/>
    </location>
</feature>
<comment type="similarity">
    <text evidence="1">Belongs to the E.coli NlpD/Haemophilus LppB family.</text>
</comment>
<dbReference type="InterPro" id="IPR050570">
    <property type="entry name" value="Cell_wall_metabolism_enzyme"/>
</dbReference>
<protein>
    <submittedName>
        <fullName evidence="4">Peptidase M23</fullName>
    </submittedName>
</protein>
<sequence length="354" mass="37389">MAIVARMRFATHHIAVLLGVGLLAACQPSWDSKVPVGQGAGPMQVQRPATVTVYAGDTVYSIARRYSLSVRELIEANGLQPPYTLVPGTALRLPGGGSDYVVQRGDTLSVLARRFKVDFNTFAATNNKKAPYVLHVGERLTIPGASTPQSTAAQRLPSGNSATSLTVTSPNQGRTSTDAAMAPQQQTVMAQPPSHQPPPPMAAPPPRGGSTFLWPLKGEVLAEFGPLPGRGQHNDGINIAAARGTPVKAAENGTVAYVGNELKGFGNLLLIKHADNWMTAYAHNDQLKVKRGDQVKRGQVIATVGSSGSVTAPQLHFEIRRGTEAVNPTDYLEDNVAGLNEFRASSPGVQPDPG</sequence>
<feature type="domain" description="LysM" evidence="3">
    <location>
        <begin position="98"/>
        <end position="142"/>
    </location>
</feature>
<dbReference type="InterPro" id="IPR011055">
    <property type="entry name" value="Dup_hybrid_motif"/>
</dbReference>
<feature type="compositionally biased region" description="Pro residues" evidence="2">
    <location>
        <begin position="194"/>
        <end position="205"/>
    </location>
</feature>
<keyword evidence="5" id="KW-1185">Reference proteome</keyword>
<reference evidence="4 5" key="1">
    <citation type="submission" date="2017-11" db="EMBL/GenBank/DDBJ databases">
        <title>Draft genome sequence of magnetotactic bacterium Magnetospirillum kuznetsovii LBB-42.</title>
        <authorList>
            <person name="Grouzdev D.S."/>
            <person name="Rysina M.S."/>
            <person name="Baslerov R.V."/>
            <person name="Koziaeva V."/>
        </authorList>
    </citation>
    <scope>NUCLEOTIDE SEQUENCE [LARGE SCALE GENOMIC DNA]</scope>
    <source>
        <strain evidence="4 5">LBB-42</strain>
    </source>
</reference>
<dbReference type="PANTHER" id="PTHR21666:SF263">
    <property type="entry name" value="MUREIN HYDROLASE ACTIVATOR NLPD"/>
    <property type="match status" value="1"/>
</dbReference>
<dbReference type="SUPFAM" id="SSF54106">
    <property type="entry name" value="LysM domain"/>
    <property type="match status" value="1"/>
</dbReference>
<dbReference type="Gene3D" id="2.70.70.10">
    <property type="entry name" value="Glucose Permease (Domain IIA)"/>
    <property type="match status" value="1"/>
</dbReference>
<name>A0A364NZY5_9PROT</name>
<dbReference type="GO" id="GO:0004222">
    <property type="term" value="F:metalloendopeptidase activity"/>
    <property type="evidence" value="ECO:0007669"/>
    <property type="project" value="TreeGrafter"/>
</dbReference>
<evidence type="ECO:0000256" key="2">
    <source>
        <dbReference type="SAM" id="MobiDB-lite"/>
    </source>
</evidence>
<dbReference type="AlphaFoldDB" id="A0A364NZY5"/>
<dbReference type="OrthoDB" id="9795421at2"/>
<feature type="region of interest" description="Disordered" evidence="2">
    <location>
        <begin position="145"/>
        <end position="181"/>
    </location>
</feature>
<dbReference type="PANTHER" id="PTHR21666">
    <property type="entry name" value="PEPTIDASE-RELATED"/>
    <property type="match status" value="1"/>
</dbReference>
<dbReference type="CDD" id="cd00118">
    <property type="entry name" value="LysM"/>
    <property type="match status" value="2"/>
</dbReference>
<organism evidence="4 5">
    <name type="scientific">Paramagnetospirillum kuznetsovii</name>
    <dbReference type="NCBI Taxonomy" id="2053833"/>
    <lineage>
        <taxon>Bacteria</taxon>
        <taxon>Pseudomonadati</taxon>
        <taxon>Pseudomonadota</taxon>
        <taxon>Alphaproteobacteria</taxon>
        <taxon>Rhodospirillales</taxon>
        <taxon>Magnetospirillaceae</taxon>
        <taxon>Paramagnetospirillum</taxon>
    </lineage>
</organism>
<dbReference type="SMART" id="SM00257">
    <property type="entry name" value="LysM"/>
    <property type="match status" value="2"/>
</dbReference>
<comment type="caution">
    <text evidence="4">The sequence shown here is derived from an EMBL/GenBank/DDBJ whole genome shotgun (WGS) entry which is preliminary data.</text>
</comment>
<dbReference type="InterPro" id="IPR018392">
    <property type="entry name" value="LysM"/>
</dbReference>
<dbReference type="Pfam" id="PF01476">
    <property type="entry name" value="LysM"/>
    <property type="match status" value="2"/>
</dbReference>
<evidence type="ECO:0000313" key="4">
    <source>
        <dbReference type="EMBL" id="RAU22634.1"/>
    </source>
</evidence>
<dbReference type="Proteomes" id="UP000251075">
    <property type="component" value="Unassembled WGS sequence"/>
</dbReference>